<keyword evidence="2" id="KW-1185">Reference proteome</keyword>
<dbReference type="RefSeq" id="XP_033391005.1">
    <property type="nucleotide sequence ID" value="XM_033536125.1"/>
</dbReference>
<dbReference type="EMBL" id="ML995607">
    <property type="protein sequence ID" value="KAF2135286.1"/>
    <property type="molecule type" value="Genomic_DNA"/>
</dbReference>
<sequence>DPLDSTNTPAEDTRWENMTKFFAQLTAVSKHADFSLWAWFALRDAFGPWKNTTSPTDAAVRAACLWYIYAGKSL</sequence>
<feature type="non-terminal residue" evidence="1">
    <location>
        <position position="1"/>
    </location>
</feature>
<dbReference type="InterPro" id="IPR022085">
    <property type="entry name" value="OpdG"/>
</dbReference>
<dbReference type="AlphaFoldDB" id="A0A6A6AUL8"/>
<dbReference type="OrthoDB" id="3350591at2759"/>
<evidence type="ECO:0000313" key="1">
    <source>
        <dbReference type="EMBL" id="KAF2135286.1"/>
    </source>
</evidence>
<evidence type="ECO:0000313" key="2">
    <source>
        <dbReference type="Proteomes" id="UP000799438"/>
    </source>
</evidence>
<gene>
    <name evidence="1" type="ORF">K452DRAFT_207583</name>
</gene>
<accession>A0A6A6AUL8</accession>
<dbReference type="Pfam" id="PF12311">
    <property type="entry name" value="DUF3632"/>
    <property type="match status" value="1"/>
</dbReference>
<name>A0A6A6AUL8_9PEZI</name>
<protein>
    <submittedName>
        <fullName evidence="1">Uncharacterized protein</fullName>
    </submittedName>
</protein>
<dbReference type="GeneID" id="54293621"/>
<feature type="non-terminal residue" evidence="1">
    <location>
        <position position="74"/>
    </location>
</feature>
<dbReference type="Proteomes" id="UP000799438">
    <property type="component" value="Unassembled WGS sequence"/>
</dbReference>
<reference evidence="1" key="1">
    <citation type="journal article" date="2020" name="Stud. Mycol.">
        <title>101 Dothideomycetes genomes: a test case for predicting lifestyles and emergence of pathogens.</title>
        <authorList>
            <person name="Haridas S."/>
            <person name="Albert R."/>
            <person name="Binder M."/>
            <person name="Bloem J."/>
            <person name="Labutti K."/>
            <person name="Salamov A."/>
            <person name="Andreopoulos B."/>
            <person name="Baker S."/>
            <person name="Barry K."/>
            <person name="Bills G."/>
            <person name="Bluhm B."/>
            <person name="Cannon C."/>
            <person name="Castanera R."/>
            <person name="Culley D."/>
            <person name="Daum C."/>
            <person name="Ezra D."/>
            <person name="Gonzalez J."/>
            <person name="Henrissat B."/>
            <person name="Kuo A."/>
            <person name="Liang C."/>
            <person name="Lipzen A."/>
            <person name="Lutzoni F."/>
            <person name="Magnuson J."/>
            <person name="Mondo S."/>
            <person name="Nolan M."/>
            <person name="Ohm R."/>
            <person name="Pangilinan J."/>
            <person name="Park H.-J."/>
            <person name="Ramirez L."/>
            <person name="Alfaro M."/>
            <person name="Sun H."/>
            <person name="Tritt A."/>
            <person name="Yoshinaga Y."/>
            <person name="Zwiers L.-H."/>
            <person name="Turgeon B."/>
            <person name="Goodwin S."/>
            <person name="Spatafora J."/>
            <person name="Crous P."/>
            <person name="Grigoriev I."/>
        </authorList>
    </citation>
    <scope>NUCLEOTIDE SEQUENCE</scope>
    <source>
        <strain evidence="1">CBS 121167</strain>
    </source>
</reference>
<organism evidence="1 2">
    <name type="scientific">Aplosporella prunicola CBS 121167</name>
    <dbReference type="NCBI Taxonomy" id="1176127"/>
    <lineage>
        <taxon>Eukaryota</taxon>
        <taxon>Fungi</taxon>
        <taxon>Dikarya</taxon>
        <taxon>Ascomycota</taxon>
        <taxon>Pezizomycotina</taxon>
        <taxon>Dothideomycetes</taxon>
        <taxon>Dothideomycetes incertae sedis</taxon>
        <taxon>Botryosphaeriales</taxon>
        <taxon>Aplosporellaceae</taxon>
        <taxon>Aplosporella</taxon>
    </lineage>
</organism>
<proteinExistence type="predicted"/>